<accession>A0A378R5X1</accession>
<evidence type="ECO:0000313" key="2">
    <source>
        <dbReference type="Proteomes" id="UP000254065"/>
    </source>
</evidence>
<evidence type="ECO:0000313" key="1">
    <source>
        <dbReference type="EMBL" id="STZ09300.1"/>
    </source>
</evidence>
<dbReference type="Proteomes" id="UP000254065">
    <property type="component" value="Unassembled WGS sequence"/>
</dbReference>
<sequence length="70" mass="7988">MISQETLSVSQSIVVIDDTPLTQNETESYDNLSALEQLLIDDFRKLDKDDQKIAFGSVHSLVTSNWEWTQ</sequence>
<protein>
    <submittedName>
        <fullName evidence="1">Uncharacterized protein</fullName>
    </submittedName>
</protein>
<proteinExistence type="predicted"/>
<dbReference type="STRING" id="1122244.GCA_000426885_01591"/>
<dbReference type="AlphaFoldDB" id="A0A378R5X1"/>
<name>A0A378R5X1_9GAMM</name>
<reference evidence="1 2" key="1">
    <citation type="submission" date="2018-06" db="EMBL/GenBank/DDBJ databases">
        <authorList>
            <consortium name="Pathogen Informatics"/>
            <person name="Doyle S."/>
        </authorList>
    </citation>
    <scope>NUCLEOTIDE SEQUENCE [LARGE SCALE GENOMIC DNA]</scope>
    <source>
        <strain evidence="1 2">NCTC12877</strain>
    </source>
</reference>
<dbReference type="RefSeq" id="WP_029103118.1">
    <property type="nucleotide sequence ID" value="NZ_UGQB01000004.1"/>
</dbReference>
<dbReference type="EMBL" id="UGQB01000004">
    <property type="protein sequence ID" value="STZ09300.1"/>
    <property type="molecule type" value="Genomic_DNA"/>
</dbReference>
<gene>
    <name evidence="1" type="ORF">NCTC12877_02315</name>
</gene>
<organism evidence="1 2">
    <name type="scientific">Moraxella caprae</name>
    <dbReference type="NCBI Taxonomy" id="90240"/>
    <lineage>
        <taxon>Bacteria</taxon>
        <taxon>Pseudomonadati</taxon>
        <taxon>Pseudomonadota</taxon>
        <taxon>Gammaproteobacteria</taxon>
        <taxon>Moraxellales</taxon>
        <taxon>Moraxellaceae</taxon>
        <taxon>Moraxella</taxon>
    </lineage>
</organism>
<keyword evidence="2" id="KW-1185">Reference proteome</keyword>